<protein>
    <submittedName>
        <fullName evidence="2">2,3-diaminopropionate biosynthesis protein SbnB</fullName>
    </submittedName>
</protein>
<dbReference type="Proteomes" id="UP000613160">
    <property type="component" value="Unassembled WGS sequence"/>
</dbReference>
<sequence>MRGAQLRYLGRQDVLRAGGGDWEKALADIRAALLLLGEGRAQMVAESVMPVGADPREKAYGLPASLSGTYDAAGLKWTVHRAAALGDQPGSSSLTIVNRLSDGRPIGIVESGHLTRMRTAAVSALAMRGLLAAAPTRVTILGAGDQAKAHFAMLSALFPDLASVTVWNRTGEAARAMVAGAAKARAVDGLADALDDADVVLCCTSSPTPLLGPEAVRPDRLIIQAGFHEVGFEAIAASDVVAVDLWGDFAEKSAKSLFQMYRAGRFDPRDVAVDLAGLAAGAFVPRPGTSSYFSSFGLNLFDIALAARVLRDAEVAGIGTVLPL</sequence>
<dbReference type="EMBL" id="BMJJ01000005">
    <property type="protein sequence ID" value="GGD21736.1"/>
    <property type="molecule type" value="Genomic_DNA"/>
</dbReference>
<reference evidence="2" key="1">
    <citation type="journal article" date="2014" name="Int. J. Syst. Evol. Microbiol.">
        <title>Complete genome sequence of Corynebacterium casei LMG S-19264T (=DSM 44701T), isolated from a smear-ripened cheese.</title>
        <authorList>
            <consortium name="US DOE Joint Genome Institute (JGI-PGF)"/>
            <person name="Walter F."/>
            <person name="Albersmeier A."/>
            <person name="Kalinowski J."/>
            <person name="Ruckert C."/>
        </authorList>
    </citation>
    <scope>NUCLEOTIDE SEQUENCE</scope>
    <source>
        <strain evidence="2">CGMCC 1.15493</strain>
    </source>
</reference>
<keyword evidence="3" id="KW-1185">Reference proteome</keyword>
<proteinExistence type="inferred from homology"/>
<dbReference type="InterPro" id="IPR003462">
    <property type="entry name" value="ODC_Mu_crystall"/>
</dbReference>
<evidence type="ECO:0000256" key="1">
    <source>
        <dbReference type="ARBA" id="ARBA00008903"/>
    </source>
</evidence>
<name>A0A917DB88_9HYPH</name>
<dbReference type="InterPro" id="IPR023401">
    <property type="entry name" value="ODC_N"/>
</dbReference>
<dbReference type="Gene3D" id="3.30.1780.10">
    <property type="entry name" value="ornithine cyclodeaminase, domain 1"/>
    <property type="match status" value="1"/>
</dbReference>
<accession>A0A917DB88</accession>
<dbReference type="AlphaFoldDB" id="A0A917DB88"/>
<dbReference type="PANTHER" id="PTHR13812">
    <property type="entry name" value="KETIMINE REDUCTASE MU-CRYSTALLIN"/>
    <property type="match status" value="1"/>
</dbReference>
<dbReference type="Pfam" id="PF02423">
    <property type="entry name" value="OCD_Mu_crystall"/>
    <property type="match status" value="1"/>
</dbReference>
<evidence type="ECO:0000313" key="2">
    <source>
        <dbReference type="EMBL" id="GGD21736.1"/>
    </source>
</evidence>
<dbReference type="PIRSF" id="PIRSF001439">
    <property type="entry name" value="CryM"/>
    <property type="match status" value="1"/>
</dbReference>
<evidence type="ECO:0000313" key="3">
    <source>
        <dbReference type="Proteomes" id="UP000613160"/>
    </source>
</evidence>
<dbReference type="Gene3D" id="3.40.50.720">
    <property type="entry name" value="NAD(P)-binding Rossmann-like Domain"/>
    <property type="match status" value="1"/>
</dbReference>
<dbReference type="GO" id="GO:0005737">
    <property type="term" value="C:cytoplasm"/>
    <property type="evidence" value="ECO:0007669"/>
    <property type="project" value="TreeGrafter"/>
</dbReference>
<dbReference type="RefSeq" id="WP_188851184.1">
    <property type="nucleotide sequence ID" value="NZ_BMJJ01000005.1"/>
</dbReference>
<organism evidence="2 3">
    <name type="scientific">Aureimonas glaciei</name>
    <dbReference type="NCBI Taxonomy" id="1776957"/>
    <lineage>
        <taxon>Bacteria</taxon>
        <taxon>Pseudomonadati</taxon>
        <taxon>Pseudomonadota</taxon>
        <taxon>Alphaproteobacteria</taxon>
        <taxon>Hyphomicrobiales</taxon>
        <taxon>Aurantimonadaceae</taxon>
        <taxon>Aureimonas</taxon>
    </lineage>
</organism>
<dbReference type="InterPro" id="IPR036291">
    <property type="entry name" value="NAD(P)-bd_dom_sf"/>
</dbReference>
<dbReference type="SUPFAM" id="SSF51735">
    <property type="entry name" value="NAD(P)-binding Rossmann-fold domains"/>
    <property type="match status" value="1"/>
</dbReference>
<reference evidence="2" key="2">
    <citation type="submission" date="2020-09" db="EMBL/GenBank/DDBJ databases">
        <authorList>
            <person name="Sun Q."/>
            <person name="Zhou Y."/>
        </authorList>
    </citation>
    <scope>NUCLEOTIDE SEQUENCE</scope>
    <source>
        <strain evidence="2">CGMCC 1.15493</strain>
    </source>
</reference>
<gene>
    <name evidence="2" type="ORF">GCM10011335_25850</name>
</gene>
<comment type="similarity">
    <text evidence="1">Belongs to the ornithine cyclodeaminase/mu-crystallin family.</text>
</comment>
<dbReference type="PANTHER" id="PTHR13812:SF19">
    <property type="entry name" value="KETIMINE REDUCTASE MU-CRYSTALLIN"/>
    <property type="match status" value="1"/>
</dbReference>
<comment type="caution">
    <text evidence="2">The sequence shown here is derived from an EMBL/GenBank/DDBJ whole genome shotgun (WGS) entry which is preliminary data.</text>
</comment>